<sequence length="346" mass="39372">MLKKFILLLVAAPLILIAYGYNVFHTIYVAPGQWDENIREIGNVINFKGRQFFYYSGKIGANAKGDNQVFCGVAEFKNNKWKKLGKIGNFLCEDPYALVLDDEIVLLYEEKIDIPDLTTSVAKSTDGISYKPVHLRVLKPTQKGWQNSDTSSPILLKTEPHKFALIYEARGEGKTRFNQGSIAVAFSDNPYVEGWIKPTAPSHEGTYEQTLSRDVWNGYLAPDDVIKVNDEYIFSFHALSLNKGWSSSLWKSTDLQNFTSIYSSPLFPQEDTVMIWDKGTCIEFLAEKEGLGVGPIHPALFDDKEYNYCSSYAERIGFYTYGLVIDLQKFLIRGQKFVMRKLDSFF</sequence>
<dbReference type="Gene3D" id="2.115.10.20">
    <property type="entry name" value="Glycosyl hydrolase domain, family 43"/>
    <property type="match status" value="1"/>
</dbReference>
<organism evidence="1 2">
    <name type="scientific">Candidatus Terasakiella magnetica</name>
    <dbReference type="NCBI Taxonomy" id="1867952"/>
    <lineage>
        <taxon>Bacteria</taxon>
        <taxon>Pseudomonadati</taxon>
        <taxon>Pseudomonadota</taxon>
        <taxon>Alphaproteobacteria</taxon>
        <taxon>Rhodospirillales</taxon>
        <taxon>Terasakiellaceae</taxon>
        <taxon>Terasakiella</taxon>
    </lineage>
</organism>
<evidence type="ECO:0000313" key="2">
    <source>
        <dbReference type="Proteomes" id="UP000231658"/>
    </source>
</evidence>
<accession>A0A1C3RGC2</accession>
<dbReference type="STRING" id="1867952.MTBPR1_20146"/>
<protein>
    <submittedName>
        <fullName evidence="1">Uncharacterized protein</fullName>
    </submittedName>
</protein>
<name>A0A1C3RGC2_9PROT</name>
<dbReference type="AlphaFoldDB" id="A0A1C3RGC2"/>
<dbReference type="Proteomes" id="UP000231658">
    <property type="component" value="Unassembled WGS sequence"/>
</dbReference>
<reference evidence="1 2" key="1">
    <citation type="submission" date="2016-07" db="EMBL/GenBank/DDBJ databases">
        <authorList>
            <person name="Lefevre C.T."/>
        </authorList>
    </citation>
    <scope>NUCLEOTIDE SEQUENCE [LARGE SCALE GENOMIC DNA]</scope>
    <source>
        <strain evidence="1">PR1</strain>
    </source>
</reference>
<dbReference type="SUPFAM" id="SSF75005">
    <property type="entry name" value="Arabinanase/levansucrase/invertase"/>
    <property type="match status" value="1"/>
</dbReference>
<evidence type="ECO:0000313" key="1">
    <source>
        <dbReference type="EMBL" id="SCA56298.1"/>
    </source>
</evidence>
<dbReference type="EMBL" id="FLYE01000012">
    <property type="protein sequence ID" value="SCA56298.1"/>
    <property type="molecule type" value="Genomic_DNA"/>
</dbReference>
<dbReference type="RefSeq" id="WP_069186971.1">
    <property type="nucleotide sequence ID" value="NZ_FLYE01000012.1"/>
</dbReference>
<proteinExistence type="predicted"/>
<keyword evidence="2" id="KW-1185">Reference proteome</keyword>
<dbReference type="OrthoDB" id="2534034at2"/>
<dbReference type="InterPro" id="IPR023296">
    <property type="entry name" value="Glyco_hydro_beta-prop_sf"/>
</dbReference>
<gene>
    <name evidence="1" type="ORF">MTBPR1_20146</name>
</gene>